<dbReference type="AlphaFoldDB" id="A0A0C2J6K8"/>
<evidence type="ECO:0000256" key="1">
    <source>
        <dbReference type="SAM" id="Phobius"/>
    </source>
</evidence>
<keyword evidence="1" id="KW-0812">Transmembrane</keyword>
<keyword evidence="3" id="KW-1185">Reference proteome</keyword>
<evidence type="ECO:0000313" key="3">
    <source>
        <dbReference type="Proteomes" id="UP000031668"/>
    </source>
</evidence>
<dbReference type="Proteomes" id="UP000031668">
    <property type="component" value="Unassembled WGS sequence"/>
</dbReference>
<proteinExistence type="predicted"/>
<dbReference type="EMBL" id="JWZT01004097">
    <property type="protein sequence ID" value="KII64793.1"/>
    <property type="molecule type" value="Genomic_DNA"/>
</dbReference>
<sequence>MFYYKFDNSGSRSEHANLDVTVYNLNINFQNSRKSCEISALEVDKITRTFILTNSRDKIDPAKKNDIISTTESFTSAFTSPATKIDSTTSSTEIYSTIPSTEIASTTISAEIDSTMSSTEIASARFSAEIDSTTPSTEIASTLPSAEITNTTPSTELYSTMPSTEIASKKFTSQTSMEEKTTIISLTLSYRHADVSALENYNILKHLHGWLSPRLNLILFILSSMTLVAGIIYFRKMSIYR</sequence>
<keyword evidence="1" id="KW-1133">Transmembrane helix</keyword>
<reference evidence="2 3" key="1">
    <citation type="journal article" date="2014" name="Genome Biol. Evol.">
        <title>The genome of the myxosporean Thelohanellus kitauei shows adaptations to nutrient acquisition within its fish host.</title>
        <authorList>
            <person name="Yang Y."/>
            <person name="Xiong J."/>
            <person name="Zhou Z."/>
            <person name="Huo F."/>
            <person name="Miao W."/>
            <person name="Ran C."/>
            <person name="Liu Y."/>
            <person name="Zhang J."/>
            <person name="Feng J."/>
            <person name="Wang M."/>
            <person name="Wang M."/>
            <person name="Wang L."/>
            <person name="Yao B."/>
        </authorList>
    </citation>
    <scope>NUCLEOTIDE SEQUENCE [LARGE SCALE GENOMIC DNA]</scope>
    <source>
        <strain evidence="2">Wuqing</strain>
    </source>
</reference>
<gene>
    <name evidence="2" type="ORF">RF11_03398</name>
</gene>
<comment type="caution">
    <text evidence="2">The sequence shown here is derived from an EMBL/GenBank/DDBJ whole genome shotgun (WGS) entry which is preliminary data.</text>
</comment>
<feature type="transmembrane region" description="Helical" evidence="1">
    <location>
        <begin position="215"/>
        <end position="234"/>
    </location>
</feature>
<evidence type="ECO:0000313" key="2">
    <source>
        <dbReference type="EMBL" id="KII64793.1"/>
    </source>
</evidence>
<accession>A0A0C2J6K8</accession>
<keyword evidence="1" id="KW-0472">Membrane</keyword>
<name>A0A0C2J6K8_THEKT</name>
<organism evidence="2 3">
    <name type="scientific">Thelohanellus kitauei</name>
    <name type="common">Myxosporean</name>
    <dbReference type="NCBI Taxonomy" id="669202"/>
    <lineage>
        <taxon>Eukaryota</taxon>
        <taxon>Metazoa</taxon>
        <taxon>Cnidaria</taxon>
        <taxon>Myxozoa</taxon>
        <taxon>Myxosporea</taxon>
        <taxon>Bivalvulida</taxon>
        <taxon>Platysporina</taxon>
        <taxon>Myxobolidae</taxon>
        <taxon>Thelohanellus</taxon>
    </lineage>
</organism>
<protein>
    <submittedName>
        <fullName evidence="2">Uncharacterized protein</fullName>
    </submittedName>
</protein>